<dbReference type="PANTHER" id="PTHR21027:SF1">
    <property type="entry name" value="TRNA-SPLICING ENDONUCLEASE SUBUNIT SEN54"/>
    <property type="match status" value="1"/>
</dbReference>
<dbReference type="GO" id="GO:0000214">
    <property type="term" value="C:tRNA-intron endonuclease complex"/>
    <property type="evidence" value="ECO:0007669"/>
    <property type="project" value="TreeGrafter"/>
</dbReference>
<dbReference type="Proteomes" id="UP000557566">
    <property type="component" value="Unassembled WGS sequence"/>
</dbReference>
<sequence length="466" mass="51464">MTFDDDDEGILANMPAPAPAGQDDQGAVMEDALEDAMPDYKLFASTFEKKGVSGKSIRRGEKDYESHGTRAQDSALESSRKAMEEVLSYTRTHRADAWIRGWFFPDWCKQQSEEDSRDPWLRHRVVVVEHEKGNWMKDIGRTVPGNKQDQPGLGKLWLLPEEALYLVERGTLDLWWPDVKLQDVFPSGEASARPGFGPDDYDVGLPLSLEGAYSLLVGLDGVQGKTSLPKYQVFTHLKRAGFHVMRAPPASRPTQALPRPPTSVWQWLFSLVSWEREPKQNPLGPLVSPGVYRAYGPIYRQLALLPRHRPVAAPAAANDALQEPFRVNYHVWKPGGVPFSKKKPPPPQFHIAVADTSSSDLPTLEQMEALLESTPLDAPGEAMQGPGRLYQRIKHGHRNVLVAVVDRGLVNFMRFGEGVFGDEKLYERFDSRGAGGRGGKKGGRGGRGGRGRGGRGRGRGGGSRGG</sequence>
<evidence type="ECO:0000313" key="5">
    <source>
        <dbReference type="EMBL" id="KAF4510952.1"/>
    </source>
</evidence>
<keyword evidence="6" id="KW-1185">Reference proteome</keyword>
<evidence type="ECO:0000313" key="6">
    <source>
        <dbReference type="Proteomes" id="UP000557566"/>
    </source>
</evidence>
<dbReference type="EMBL" id="JAAVMX010000003">
    <property type="protein sequence ID" value="KAF4510952.1"/>
    <property type="molecule type" value="Genomic_DNA"/>
</dbReference>
<feature type="compositionally biased region" description="Basic residues" evidence="3">
    <location>
        <begin position="438"/>
        <end position="458"/>
    </location>
</feature>
<evidence type="ECO:0000259" key="4">
    <source>
        <dbReference type="Pfam" id="PF12928"/>
    </source>
</evidence>
<evidence type="ECO:0000256" key="3">
    <source>
        <dbReference type="SAM" id="MobiDB-lite"/>
    </source>
</evidence>
<comment type="similarity">
    <text evidence="1">Belongs to the SEN54 family.</text>
</comment>
<protein>
    <recommendedName>
        <fullName evidence="4">tRNA-splicing endonuclease subunit Sen54 N-terminal domain-containing protein</fullName>
    </recommendedName>
</protein>
<name>A0A8H4PUZ3_9HYPO</name>
<keyword evidence="2" id="KW-0819">tRNA processing</keyword>
<feature type="region of interest" description="Disordered" evidence="3">
    <location>
        <begin position="54"/>
        <end position="77"/>
    </location>
</feature>
<gene>
    <name evidence="5" type="ORF">G6O67_002796</name>
</gene>
<dbReference type="InterPro" id="IPR024336">
    <property type="entry name" value="tRNA_splic_suSen54_N"/>
</dbReference>
<dbReference type="OrthoDB" id="408683at2759"/>
<organism evidence="5 6">
    <name type="scientific">Ophiocordyceps sinensis</name>
    <dbReference type="NCBI Taxonomy" id="72228"/>
    <lineage>
        <taxon>Eukaryota</taxon>
        <taxon>Fungi</taxon>
        <taxon>Dikarya</taxon>
        <taxon>Ascomycota</taxon>
        <taxon>Pezizomycotina</taxon>
        <taxon>Sordariomycetes</taxon>
        <taxon>Hypocreomycetidae</taxon>
        <taxon>Hypocreales</taxon>
        <taxon>Ophiocordycipitaceae</taxon>
        <taxon>Ophiocordyceps</taxon>
    </lineage>
</organism>
<dbReference type="InterPro" id="IPR024337">
    <property type="entry name" value="tRNA_splic_suSen54"/>
</dbReference>
<feature type="region of interest" description="Disordered" evidence="3">
    <location>
        <begin position="1"/>
        <end position="24"/>
    </location>
</feature>
<comment type="caution">
    <text evidence="5">The sequence shown here is derived from an EMBL/GenBank/DDBJ whole genome shotgun (WGS) entry which is preliminary data.</text>
</comment>
<accession>A0A8H4PUZ3</accession>
<proteinExistence type="inferred from homology"/>
<evidence type="ECO:0000256" key="1">
    <source>
        <dbReference type="ARBA" id="ARBA00005736"/>
    </source>
</evidence>
<dbReference type="PANTHER" id="PTHR21027">
    <property type="entry name" value="TRNA-SPLICING ENDONUCLEASE SUBUNIT SEN54"/>
    <property type="match status" value="1"/>
</dbReference>
<dbReference type="AlphaFoldDB" id="A0A8H4PUZ3"/>
<reference evidence="5 6" key="1">
    <citation type="journal article" date="2020" name="Genome Biol. Evol.">
        <title>A new high-quality draft genome assembly of the Chinese cordyceps Ophiocordyceps sinensis.</title>
        <authorList>
            <person name="Shu R."/>
            <person name="Zhang J."/>
            <person name="Meng Q."/>
            <person name="Zhang H."/>
            <person name="Zhou G."/>
            <person name="Li M."/>
            <person name="Wu P."/>
            <person name="Zhao Y."/>
            <person name="Chen C."/>
            <person name="Qin Q."/>
        </authorList>
    </citation>
    <scope>NUCLEOTIDE SEQUENCE [LARGE SCALE GENOMIC DNA]</scope>
    <source>
        <strain evidence="5 6">IOZ07</strain>
    </source>
</reference>
<dbReference type="GO" id="GO:0000379">
    <property type="term" value="P:tRNA-type intron splice site recognition and cleavage"/>
    <property type="evidence" value="ECO:0007669"/>
    <property type="project" value="TreeGrafter"/>
</dbReference>
<feature type="compositionally biased region" description="Basic and acidic residues" evidence="3">
    <location>
        <begin position="58"/>
        <end position="70"/>
    </location>
</feature>
<evidence type="ECO:0000256" key="2">
    <source>
        <dbReference type="ARBA" id="ARBA00022694"/>
    </source>
</evidence>
<feature type="domain" description="tRNA-splicing endonuclease subunit Sen54 N-terminal" evidence="4">
    <location>
        <begin position="85"/>
        <end position="176"/>
    </location>
</feature>
<feature type="region of interest" description="Disordered" evidence="3">
    <location>
        <begin position="429"/>
        <end position="466"/>
    </location>
</feature>
<dbReference type="Pfam" id="PF12928">
    <property type="entry name" value="tRNA_int_end_N2"/>
    <property type="match status" value="1"/>
</dbReference>